<dbReference type="Proteomes" id="UP000545493">
    <property type="component" value="Unassembled WGS sequence"/>
</dbReference>
<keyword evidence="4" id="KW-1185">Reference proteome</keyword>
<keyword evidence="2" id="KW-0472">Membrane</keyword>
<dbReference type="EMBL" id="JAAOYM010000001">
    <property type="protein sequence ID" value="NIJ12313.1"/>
    <property type="molecule type" value="Genomic_DNA"/>
</dbReference>
<dbReference type="InterPro" id="IPR016035">
    <property type="entry name" value="Acyl_Trfase/lysoPLipase"/>
</dbReference>
<keyword evidence="2" id="KW-0812">Transmembrane</keyword>
<organism evidence="3 4">
    <name type="scientific">Saccharomonospora amisosensis</name>
    <dbReference type="NCBI Taxonomy" id="1128677"/>
    <lineage>
        <taxon>Bacteria</taxon>
        <taxon>Bacillati</taxon>
        <taxon>Actinomycetota</taxon>
        <taxon>Actinomycetes</taxon>
        <taxon>Pseudonocardiales</taxon>
        <taxon>Pseudonocardiaceae</taxon>
        <taxon>Saccharomonospora</taxon>
    </lineage>
</organism>
<reference evidence="3 4" key="1">
    <citation type="submission" date="2020-03" db="EMBL/GenBank/DDBJ databases">
        <title>Sequencing the genomes of 1000 actinobacteria strains.</title>
        <authorList>
            <person name="Klenk H.-P."/>
        </authorList>
    </citation>
    <scope>NUCLEOTIDE SEQUENCE [LARGE SCALE GENOMIC DNA]</scope>
    <source>
        <strain evidence="3 4">DSM 45685</strain>
    </source>
</reference>
<keyword evidence="2" id="KW-1133">Transmembrane helix</keyword>
<dbReference type="AlphaFoldDB" id="A0A7X5URA1"/>
<feature type="transmembrane region" description="Helical" evidence="2">
    <location>
        <begin position="140"/>
        <end position="162"/>
    </location>
</feature>
<dbReference type="RefSeq" id="WP_167170892.1">
    <property type="nucleotide sequence ID" value="NZ_JAAOYM010000001.1"/>
</dbReference>
<feature type="compositionally biased region" description="Low complexity" evidence="1">
    <location>
        <begin position="190"/>
        <end position="202"/>
    </location>
</feature>
<name>A0A7X5URA1_9PSEU</name>
<proteinExistence type="predicted"/>
<feature type="transmembrane region" description="Helical" evidence="2">
    <location>
        <begin position="415"/>
        <end position="437"/>
    </location>
</feature>
<dbReference type="SUPFAM" id="SSF52151">
    <property type="entry name" value="FabD/lysophospholipase-like"/>
    <property type="match status" value="2"/>
</dbReference>
<protein>
    <recommendedName>
        <fullName evidence="5">Patatin-like phospholipase</fullName>
    </recommendedName>
</protein>
<dbReference type="PANTHER" id="PTHR10728:SF40">
    <property type="entry name" value="PATATIN FAMILY PROTEIN"/>
    <property type="match status" value="1"/>
</dbReference>
<dbReference type="GO" id="GO:0004623">
    <property type="term" value="F:phospholipase A2 activity"/>
    <property type="evidence" value="ECO:0007669"/>
    <property type="project" value="TreeGrafter"/>
</dbReference>
<evidence type="ECO:0008006" key="5">
    <source>
        <dbReference type="Google" id="ProtNLM"/>
    </source>
</evidence>
<dbReference type="GO" id="GO:0046475">
    <property type="term" value="P:glycerophospholipid catabolic process"/>
    <property type="evidence" value="ECO:0007669"/>
    <property type="project" value="TreeGrafter"/>
</dbReference>
<dbReference type="Gene3D" id="3.40.1090.10">
    <property type="entry name" value="Cytosolic phospholipase A2 catalytic domain"/>
    <property type="match status" value="1"/>
</dbReference>
<feature type="transmembrane region" description="Helical" evidence="2">
    <location>
        <begin position="375"/>
        <end position="394"/>
    </location>
</feature>
<evidence type="ECO:0000313" key="4">
    <source>
        <dbReference type="Proteomes" id="UP000545493"/>
    </source>
</evidence>
<feature type="transmembrane region" description="Helical" evidence="2">
    <location>
        <begin position="333"/>
        <end position="355"/>
    </location>
</feature>
<dbReference type="GO" id="GO:0005829">
    <property type="term" value="C:cytosol"/>
    <property type="evidence" value="ECO:0007669"/>
    <property type="project" value="TreeGrafter"/>
</dbReference>
<feature type="transmembrane region" description="Helical" evidence="2">
    <location>
        <begin position="96"/>
        <end position="120"/>
    </location>
</feature>
<evidence type="ECO:0000256" key="1">
    <source>
        <dbReference type="SAM" id="MobiDB-lite"/>
    </source>
</evidence>
<evidence type="ECO:0000256" key="2">
    <source>
        <dbReference type="SAM" id="Phobius"/>
    </source>
</evidence>
<gene>
    <name evidence="3" type="ORF">FHU38_002657</name>
</gene>
<dbReference type="PROSITE" id="PS51257">
    <property type="entry name" value="PROKAR_LIPOPROTEIN"/>
    <property type="match status" value="1"/>
</dbReference>
<feature type="transmembrane region" description="Helical" evidence="2">
    <location>
        <begin position="499"/>
        <end position="520"/>
    </location>
</feature>
<feature type="transmembrane region" description="Helical" evidence="2">
    <location>
        <begin position="62"/>
        <end position="84"/>
    </location>
</feature>
<feature type="region of interest" description="Disordered" evidence="1">
    <location>
        <begin position="173"/>
        <end position="203"/>
    </location>
</feature>
<dbReference type="PANTHER" id="PTHR10728">
    <property type="entry name" value="CYTOSOLIC PHOSPHOLIPASE A2"/>
    <property type="match status" value="1"/>
</dbReference>
<sequence>MRSPARADVPSRRAAAAFALTAITLTGLGCWLVGTARLVTVEFGAEGRTGPLPEGTATTAAWGFALVACYGAGLWLGTTAARWVWRTPVARRAVRLAQTATVVAVAAHVAQSLTLLAAAGPHRVAPWVFDLVTATAVLKYGALLPAVVVAMSAAAVLLWRCAAHPGTELARRASHELRTVPPSPLEETDPPAATDSPTTGATRWRNAYTVPGVRPDLVSDRWARGEDTTGVCLSGGGIRAASVALGALQSMRAQLLDAHYLVSVSGGGYTAGALQQALTDAGHPAVAGTVMREPGSAFTEGSAELHHIRRNSSYLANTPGELLGALGRVGRGLLLSLTVLFGPAVVLGVVTGWLYARVPVTAMPLDPVSPPLPRAGAVAAVAALAAAAFLLALFSHGEEARRGRSARYAAELTMLAVVVSVLVFVVPVLLWGSAWLLDHTDTAMGVGGSVGAVLLTYLTTVAAMSWRHRAVLGRQVSGLLRRGKGGVPAALPKGLTQRLLVMITTGLLAVLWLLLFGGAATTSLAPGDSPALVSAAVVAVAVLVLGGVFDVTSLSLHPFYRRRLARAFAVRAVRRHVDDQVVAVPYDPAERTKLSAYGKVAPKLRFPEVVFAASANLKGESRTPPGLGAVSYTMSAEWTGGPDVGWVRTPDLERIVTSRFRRDLTVQGAVAVSGAAFASAMGRSSRWFQVLLAVSGARLGAWLPNPGFVCRAREAAARGDWAHAWLPRARRLPYLLREVFGVHSHQDRLLHVTDGGHYDNLGLVELLRRRCTRIFCVDASNDTPPTATTLAQALTLAAQELGVRVELDEPWRAEPGSAGSESSAAGGPLAARLAANPVITGTIHYPPESGLAEKVTGRLVVARAVLWPELPYPLLSYAAQHPEFPHDSTGDQWFDHGQFCAYTELGRHIGRQAVEALSQRPADTGTTTPPQQPSPTP</sequence>
<feature type="region of interest" description="Disordered" evidence="1">
    <location>
        <begin position="912"/>
        <end position="937"/>
    </location>
</feature>
<accession>A0A7X5URA1</accession>
<comment type="caution">
    <text evidence="3">The sequence shown here is derived from an EMBL/GenBank/DDBJ whole genome shotgun (WGS) entry which is preliminary data.</text>
</comment>
<evidence type="ECO:0000313" key="3">
    <source>
        <dbReference type="EMBL" id="NIJ12313.1"/>
    </source>
</evidence>
<feature type="transmembrane region" description="Helical" evidence="2">
    <location>
        <begin position="443"/>
        <end position="466"/>
    </location>
</feature>
<feature type="transmembrane region" description="Helical" evidence="2">
    <location>
        <begin position="532"/>
        <end position="556"/>
    </location>
</feature>